<evidence type="ECO:0000259" key="2">
    <source>
        <dbReference type="Pfam" id="PF20237"/>
    </source>
</evidence>
<name>A0ABR3S6H3_9PLEO</name>
<dbReference type="InterPro" id="IPR046529">
    <property type="entry name" value="DUF6594"/>
</dbReference>
<dbReference type="Proteomes" id="UP001521785">
    <property type="component" value="Unassembled WGS sequence"/>
</dbReference>
<evidence type="ECO:0000313" key="4">
    <source>
        <dbReference type="Proteomes" id="UP001521785"/>
    </source>
</evidence>
<keyword evidence="1" id="KW-1133">Transmembrane helix</keyword>
<evidence type="ECO:0000256" key="1">
    <source>
        <dbReference type="SAM" id="Phobius"/>
    </source>
</evidence>
<dbReference type="PANTHER" id="PTHR34502">
    <property type="entry name" value="DUF6594 DOMAIN-CONTAINING PROTEIN-RELATED"/>
    <property type="match status" value="1"/>
</dbReference>
<organism evidence="3 4">
    <name type="scientific">Paraconiothyrium brasiliense</name>
    <dbReference type="NCBI Taxonomy" id="300254"/>
    <lineage>
        <taxon>Eukaryota</taxon>
        <taxon>Fungi</taxon>
        <taxon>Dikarya</taxon>
        <taxon>Ascomycota</taxon>
        <taxon>Pezizomycotina</taxon>
        <taxon>Dothideomycetes</taxon>
        <taxon>Pleosporomycetidae</taxon>
        <taxon>Pleosporales</taxon>
        <taxon>Massarineae</taxon>
        <taxon>Didymosphaeriaceae</taxon>
        <taxon>Paraconiothyrium</taxon>
    </lineage>
</organism>
<feature type="domain" description="DUF6594" evidence="2">
    <location>
        <begin position="1"/>
        <end position="251"/>
    </location>
</feature>
<keyword evidence="1" id="KW-0472">Membrane</keyword>
<keyword evidence="4" id="KW-1185">Reference proteome</keyword>
<gene>
    <name evidence="3" type="ORF">SLS60_000456</name>
</gene>
<feature type="transmembrane region" description="Helical" evidence="1">
    <location>
        <begin position="217"/>
        <end position="236"/>
    </location>
</feature>
<protein>
    <recommendedName>
        <fullName evidence="2">DUF6594 domain-containing protein</fullName>
    </recommendedName>
</protein>
<dbReference type="Pfam" id="PF20237">
    <property type="entry name" value="DUF6594"/>
    <property type="match status" value="1"/>
</dbReference>
<sequence>MFRTFRGLNAENLLYYQAELTMLEKKLTEQQHVDFLSNDPHKKRYALDWQRLSVPEAADTMQLDLILRIRQVLKEYNDALIQQAQIFTYPEPQWQDLNYMQNFLHSEMSLALCGADAVTWGQVSARKGHSPNLITLCPRPKEDGLTNYITSAAGSTTRVLFRLGLYRFLRPSRMDAHNMAGYRKSRVAKITYWMTSTFAYLVPVWTIFVLFFTPSVLSQLSLVAAFNVLLSTFLSGMTDAKPLEIFAITAA</sequence>
<proteinExistence type="predicted"/>
<accession>A0ABR3S6H3</accession>
<dbReference type="EMBL" id="JAKJXO020000001">
    <property type="protein sequence ID" value="KAL1612232.1"/>
    <property type="molecule type" value="Genomic_DNA"/>
</dbReference>
<keyword evidence="1" id="KW-0812">Transmembrane</keyword>
<evidence type="ECO:0000313" key="3">
    <source>
        <dbReference type="EMBL" id="KAL1612232.1"/>
    </source>
</evidence>
<reference evidence="3 4" key="1">
    <citation type="submission" date="2024-02" db="EMBL/GenBank/DDBJ databases">
        <title>De novo assembly and annotation of 12 fungi associated with fruit tree decline syndrome in Ontario, Canada.</title>
        <authorList>
            <person name="Sulman M."/>
            <person name="Ellouze W."/>
            <person name="Ilyukhin E."/>
        </authorList>
    </citation>
    <scope>NUCLEOTIDE SEQUENCE [LARGE SCALE GENOMIC DNA]</scope>
    <source>
        <strain evidence="3 4">M42-189</strain>
    </source>
</reference>
<dbReference type="PANTHER" id="PTHR34502:SF5">
    <property type="entry name" value="DUF6594 DOMAIN-CONTAINING PROTEIN"/>
    <property type="match status" value="1"/>
</dbReference>
<feature type="transmembrane region" description="Helical" evidence="1">
    <location>
        <begin position="190"/>
        <end position="211"/>
    </location>
</feature>
<comment type="caution">
    <text evidence="3">The sequence shown here is derived from an EMBL/GenBank/DDBJ whole genome shotgun (WGS) entry which is preliminary data.</text>
</comment>